<name>A0A8X6NGS1_NEPPI</name>
<evidence type="ECO:0000313" key="1">
    <source>
        <dbReference type="EMBL" id="GFT14151.1"/>
    </source>
</evidence>
<dbReference type="AlphaFoldDB" id="A0A8X6NGS1"/>
<gene>
    <name evidence="1" type="primary">AVEN_80507_1</name>
    <name evidence="1" type="ORF">NPIL_599081</name>
</gene>
<proteinExistence type="predicted"/>
<sequence>MESEVWSAFHSQLRSFRPYEQFESAFIVKRDICIFNLSYKEPEVDRLPENEHDLNYDADNPDGLYKLTDRMCKCQTKYISNNILLFVKMDCDVYENDNGLAKVDECMNVNKRDCFDIYFERALYNIDWHAFAIEFVNLNKNNPYIKQFSNEVFYHMEVEKVFKKIENNVELQKMKRMSRSIDVLSERVCFNDDDTKVDSSFSDDAVLIHHFHLGQASMLQ</sequence>
<protein>
    <submittedName>
        <fullName evidence="1">PC4 domain-containing protein</fullName>
    </submittedName>
</protein>
<organism evidence="1 2">
    <name type="scientific">Nephila pilipes</name>
    <name type="common">Giant wood spider</name>
    <name type="synonym">Nephila maculata</name>
    <dbReference type="NCBI Taxonomy" id="299642"/>
    <lineage>
        <taxon>Eukaryota</taxon>
        <taxon>Metazoa</taxon>
        <taxon>Ecdysozoa</taxon>
        <taxon>Arthropoda</taxon>
        <taxon>Chelicerata</taxon>
        <taxon>Arachnida</taxon>
        <taxon>Araneae</taxon>
        <taxon>Araneomorphae</taxon>
        <taxon>Entelegynae</taxon>
        <taxon>Araneoidea</taxon>
        <taxon>Nephilidae</taxon>
        <taxon>Nephila</taxon>
    </lineage>
</organism>
<reference evidence="1" key="1">
    <citation type="submission" date="2020-08" db="EMBL/GenBank/DDBJ databases">
        <title>Multicomponent nature underlies the extraordinary mechanical properties of spider dragline silk.</title>
        <authorList>
            <person name="Kono N."/>
            <person name="Nakamura H."/>
            <person name="Mori M."/>
            <person name="Yoshida Y."/>
            <person name="Ohtoshi R."/>
            <person name="Malay A.D."/>
            <person name="Moran D.A.P."/>
            <person name="Tomita M."/>
            <person name="Numata K."/>
            <person name="Arakawa K."/>
        </authorList>
    </citation>
    <scope>NUCLEOTIDE SEQUENCE</scope>
</reference>
<evidence type="ECO:0000313" key="2">
    <source>
        <dbReference type="Proteomes" id="UP000887013"/>
    </source>
</evidence>
<keyword evidence="2" id="KW-1185">Reference proteome</keyword>
<dbReference type="Proteomes" id="UP000887013">
    <property type="component" value="Unassembled WGS sequence"/>
</dbReference>
<accession>A0A8X6NGS1</accession>
<dbReference type="EMBL" id="BMAW01058041">
    <property type="protein sequence ID" value="GFT14151.1"/>
    <property type="molecule type" value="Genomic_DNA"/>
</dbReference>
<dbReference type="OrthoDB" id="10459981at2759"/>
<comment type="caution">
    <text evidence="1">The sequence shown here is derived from an EMBL/GenBank/DDBJ whole genome shotgun (WGS) entry which is preliminary data.</text>
</comment>